<feature type="binding site" evidence="6">
    <location>
        <position position="140"/>
    </location>
    <ligand>
        <name>S-adenosyl-L-methionine</name>
        <dbReference type="ChEBI" id="CHEBI:59789"/>
    </ligand>
</feature>
<dbReference type="EMBL" id="VJWA01000001">
    <property type="protein sequence ID" value="TRW17019.1"/>
    <property type="molecule type" value="Genomic_DNA"/>
</dbReference>
<evidence type="ECO:0000256" key="6">
    <source>
        <dbReference type="HAMAP-Rule" id="MF_00735"/>
    </source>
</evidence>
<evidence type="ECO:0000256" key="2">
    <source>
        <dbReference type="ARBA" id="ARBA00022490"/>
    </source>
</evidence>
<protein>
    <recommendedName>
        <fullName evidence="6">Ribosomal protein L11 methyltransferase</fullName>
        <shortName evidence="6">L11 Mtase</shortName>
        <ecNumber evidence="6">2.1.1.-</ecNumber>
    </recommendedName>
</protein>
<dbReference type="PANTHER" id="PTHR43648:SF1">
    <property type="entry name" value="ELECTRON TRANSFER FLAVOPROTEIN BETA SUBUNIT LYSINE METHYLTRANSFERASE"/>
    <property type="match status" value="1"/>
</dbReference>
<comment type="catalytic activity">
    <reaction evidence="6">
        <text>L-lysyl-[protein] + 3 S-adenosyl-L-methionine = N(6),N(6),N(6)-trimethyl-L-lysyl-[protein] + 3 S-adenosyl-L-homocysteine + 3 H(+)</text>
        <dbReference type="Rhea" id="RHEA:54192"/>
        <dbReference type="Rhea" id="RHEA-COMP:9752"/>
        <dbReference type="Rhea" id="RHEA-COMP:13826"/>
        <dbReference type="ChEBI" id="CHEBI:15378"/>
        <dbReference type="ChEBI" id="CHEBI:29969"/>
        <dbReference type="ChEBI" id="CHEBI:57856"/>
        <dbReference type="ChEBI" id="CHEBI:59789"/>
        <dbReference type="ChEBI" id="CHEBI:61961"/>
    </reaction>
</comment>
<keyword evidence="7" id="KW-0689">Ribosomal protein</keyword>
<keyword evidence="2 6" id="KW-0963">Cytoplasm</keyword>
<dbReference type="InterPro" id="IPR029063">
    <property type="entry name" value="SAM-dependent_MTases_sf"/>
</dbReference>
<organism evidence="7 8">
    <name type="scientific">Glacieibacterium frigidum</name>
    <dbReference type="NCBI Taxonomy" id="2593303"/>
    <lineage>
        <taxon>Bacteria</taxon>
        <taxon>Pseudomonadati</taxon>
        <taxon>Pseudomonadota</taxon>
        <taxon>Alphaproteobacteria</taxon>
        <taxon>Sphingomonadales</taxon>
        <taxon>Sphingosinicellaceae</taxon>
        <taxon>Glacieibacterium</taxon>
    </lineage>
</organism>
<dbReference type="HAMAP" id="MF_00735">
    <property type="entry name" value="Methyltr_PrmA"/>
    <property type="match status" value="1"/>
</dbReference>
<gene>
    <name evidence="6" type="primary">prmA</name>
    <name evidence="7" type="ORF">FMM06_02080</name>
</gene>
<feature type="binding site" evidence="6">
    <location>
        <position position="163"/>
    </location>
    <ligand>
        <name>S-adenosyl-L-methionine</name>
        <dbReference type="ChEBI" id="CHEBI:59789"/>
    </ligand>
</feature>
<sequence>MSAEAGVWKVTLACTRAEAEALPFAEDAFADLDQPPTLIADEPDPHAPDDWRLHAYFAEEPEPEWLARLAAMVPSRGSQPLVERLPDSDWVTLSQAGLTPVSAGRFHVATAAHAHERRAGQIGLVIEAGLAFGTGQHATTHGCLAAIDRLGHANRFTDILDLGTGTGVLAMAAAKRWPRARVTASDIDPVSVAVTRDNVRANALRLGIGEGRIEVFTAVGMADARLVRRGPYDLIAANILAAPLIALAGPVSAVLARGGHLVLAGLLDCQATRVTAAYAARGLRRVATSGGEWPTLVLKRP</sequence>
<evidence type="ECO:0000256" key="3">
    <source>
        <dbReference type="ARBA" id="ARBA00022603"/>
    </source>
</evidence>
<dbReference type="PANTHER" id="PTHR43648">
    <property type="entry name" value="ELECTRON TRANSFER FLAVOPROTEIN BETA SUBUNIT LYSINE METHYLTRANSFERASE"/>
    <property type="match status" value="1"/>
</dbReference>
<dbReference type="EC" id="2.1.1.-" evidence="6"/>
<dbReference type="Proteomes" id="UP000317894">
    <property type="component" value="Unassembled WGS sequence"/>
</dbReference>
<dbReference type="CDD" id="cd02440">
    <property type="entry name" value="AdoMet_MTases"/>
    <property type="match status" value="1"/>
</dbReference>
<dbReference type="InterPro" id="IPR050078">
    <property type="entry name" value="Ribosomal_L11_MeTrfase_PrmA"/>
</dbReference>
<comment type="subcellular location">
    <subcellularLocation>
        <location evidence="6">Cytoplasm</location>
    </subcellularLocation>
</comment>
<dbReference type="GO" id="GO:0005840">
    <property type="term" value="C:ribosome"/>
    <property type="evidence" value="ECO:0007669"/>
    <property type="project" value="UniProtKB-KW"/>
</dbReference>
<dbReference type="SUPFAM" id="SSF53335">
    <property type="entry name" value="S-adenosyl-L-methionine-dependent methyltransferases"/>
    <property type="match status" value="1"/>
</dbReference>
<reference evidence="7 8" key="1">
    <citation type="submission" date="2019-07" db="EMBL/GenBank/DDBJ databases">
        <title>Novel species isolated from glacier.</title>
        <authorList>
            <person name="Liu Q."/>
            <person name="Xin Y.-H."/>
        </authorList>
    </citation>
    <scope>NUCLEOTIDE SEQUENCE [LARGE SCALE GENOMIC DNA]</scope>
    <source>
        <strain evidence="7 8">LB1R16</strain>
    </source>
</reference>
<name>A0A552UFQ2_9SPHN</name>
<comment type="function">
    <text evidence="6">Methylates ribosomal protein L11.</text>
</comment>
<dbReference type="InterPro" id="IPR004498">
    <property type="entry name" value="Ribosomal_PrmA_MeTrfase"/>
</dbReference>
<dbReference type="GO" id="GO:0032259">
    <property type="term" value="P:methylation"/>
    <property type="evidence" value="ECO:0007669"/>
    <property type="project" value="UniProtKB-KW"/>
</dbReference>
<evidence type="ECO:0000313" key="7">
    <source>
        <dbReference type="EMBL" id="TRW17019.1"/>
    </source>
</evidence>
<keyword evidence="4 6" id="KW-0808">Transferase</keyword>
<evidence type="ECO:0000256" key="1">
    <source>
        <dbReference type="ARBA" id="ARBA00009741"/>
    </source>
</evidence>
<evidence type="ECO:0000256" key="4">
    <source>
        <dbReference type="ARBA" id="ARBA00022679"/>
    </source>
</evidence>
<dbReference type="AlphaFoldDB" id="A0A552UFQ2"/>
<dbReference type="Gene3D" id="3.40.50.150">
    <property type="entry name" value="Vaccinia Virus protein VP39"/>
    <property type="match status" value="1"/>
</dbReference>
<dbReference type="OrthoDB" id="9785995at2"/>
<evidence type="ECO:0000313" key="8">
    <source>
        <dbReference type="Proteomes" id="UP000317894"/>
    </source>
</evidence>
<feature type="binding site" evidence="6">
    <location>
        <position position="186"/>
    </location>
    <ligand>
        <name>S-adenosyl-L-methionine</name>
        <dbReference type="ChEBI" id="CHEBI:59789"/>
    </ligand>
</feature>
<dbReference type="GO" id="GO:0008276">
    <property type="term" value="F:protein methyltransferase activity"/>
    <property type="evidence" value="ECO:0007669"/>
    <property type="project" value="UniProtKB-UniRule"/>
</dbReference>
<dbReference type="RefSeq" id="WP_143554563.1">
    <property type="nucleotide sequence ID" value="NZ_VJWA01000001.1"/>
</dbReference>
<dbReference type="Pfam" id="PF06325">
    <property type="entry name" value="PrmA"/>
    <property type="match status" value="1"/>
</dbReference>
<feature type="binding site" evidence="6">
    <location>
        <position position="238"/>
    </location>
    <ligand>
        <name>S-adenosyl-L-methionine</name>
        <dbReference type="ChEBI" id="CHEBI:59789"/>
    </ligand>
</feature>
<comment type="similarity">
    <text evidence="1 6">Belongs to the methyltransferase superfamily. PrmA family.</text>
</comment>
<keyword evidence="7" id="KW-0687">Ribonucleoprotein</keyword>
<evidence type="ECO:0000256" key="5">
    <source>
        <dbReference type="ARBA" id="ARBA00022691"/>
    </source>
</evidence>
<dbReference type="GO" id="GO:0005737">
    <property type="term" value="C:cytoplasm"/>
    <property type="evidence" value="ECO:0007669"/>
    <property type="project" value="UniProtKB-SubCell"/>
</dbReference>
<accession>A0A552UFQ2</accession>
<keyword evidence="8" id="KW-1185">Reference proteome</keyword>
<comment type="caution">
    <text evidence="7">The sequence shown here is derived from an EMBL/GenBank/DDBJ whole genome shotgun (WGS) entry which is preliminary data.</text>
</comment>
<keyword evidence="5 6" id="KW-0949">S-adenosyl-L-methionine</keyword>
<proteinExistence type="inferred from homology"/>
<keyword evidence="3 6" id="KW-0489">Methyltransferase</keyword>